<organism evidence="1 2">
    <name type="scientific">Rhodococcus antarcticus</name>
    <dbReference type="NCBI Taxonomy" id="2987751"/>
    <lineage>
        <taxon>Bacteria</taxon>
        <taxon>Bacillati</taxon>
        <taxon>Actinomycetota</taxon>
        <taxon>Actinomycetes</taxon>
        <taxon>Mycobacteriales</taxon>
        <taxon>Nocardiaceae</taxon>
        <taxon>Rhodococcus</taxon>
    </lineage>
</organism>
<reference evidence="1" key="1">
    <citation type="submission" date="2022-10" db="EMBL/GenBank/DDBJ databases">
        <title>Rhodococcus sp.75.</title>
        <authorList>
            <person name="Sun M."/>
        </authorList>
    </citation>
    <scope>NUCLEOTIDE SEQUENCE</scope>
    <source>
        <strain evidence="1">75</strain>
    </source>
</reference>
<dbReference type="Proteomes" id="UP001164965">
    <property type="component" value="Chromosome"/>
</dbReference>
<proteinExistence type="predicted"/>
<protein>
    <submittedName>
        <fullName evidence="1">Uncharacterized protein</fullName>
    </submittedName>
</protein>
<gene>
    <name evidence="1" type="ORF">RHODO2019_02715</name>
</gene>
<evidence type="ECO:0000313" key="1">
    <source>
        <dbReference type="EMBL" id="UZJ25410.1"/>
    </source>
</evidence>
<keyword evidence="2" id="KW-1185">Reference proteome</keyword>
<dbReference type="RefSeq" id="WP_265383515.1">
    <property type="nucleotide sequence ID" value="NZ_CP110615.1"/>
</dbReference>
<sequence>MAPAHTQQRLLGLVVNETAGVARRERDVLRALLHNCTVTGPAAQNRDDHPDFRAHLQGRISWVAAGHPGRLARLTTMLEAITW</sequence>
<name>A0ABY6P187_9NOCA</name>
<accession>A0ABY6P187</accession>
<evidence type="ECO:0000313" key="2">
    <source>
        <dbReference type="Proteomes" id="UP001164965"/>
    </source>
</evidence>
<dbReference type="EMBL" id="CP110615">
    <property type="protein sequence ID" value="UZJ25410.1"/>
    <property type="molecule type" value="Genomic_DNA"/>
</dbReference>